<dbReference type="FunFam" id="1.20.140.40:FF:000011">
    <property type="entry name" value="Cell wall / vacuolar inhibitor of fructosidase 2"/>
    <property type="match status" value="1"/>
</dbReference>
<comment type="similarity">
    <text evidence="4">Belongs to the PMEI family.</text>
</comment>
<reference evidence="7 8" key="1">
    <citation type="submission" date="2024-01" db="EMBL/GenBank/DDBJ databases">
        <title>The genomes of 5 underutilized Papilionoideae crops provide insights into root nodulation and disease resistanc.</title>
        <authorList>
            <person name="Yuan L."/>
        </authorList>
    </citation>
    <scope>NUCLEOTIDE SEQUENCE [LARGE SCALE GENOMIC DNA]</scope>
    <source>
        <strain evidence="7">ZHUSHIDOU_FW_LH</strain>
        <tissue evidence="7">Leaf</tissue>
    </source>
</reference>
<dbReference type="InterPro" id="IPR052421">
    <property type="entry name" value="PCW_Enzyme_Inhibitor"/>
</dbReference>
<evidence type="ECO:0000313" key="8">
    <source>
        <dbReference type="Proteomes" id="UP001372338"/>
    </source>
</evidence>
<dbReference type="AlphaFoldDB" id="A0AAN9FVU4"/>
<dbReference type="CDD" id="cd14859">
    <property type="entry name" value="PMEI_like"/>
    <property type="match status" value="1"/>
</dbReference>
<comment type="caution">
    <text evidence="7">The sequence shown here is derived from an EMBL/GenBank/DDBJ whole genome shotgun (WGS) entry which is preliminary data.</text>
</comment>
<dbReference type="SMART" id="SM00856">
    <property type="entry name" value="PMEI"/>
    <property type="match status" value="1"/>
</dbReference>
<evidence type="ECO:0000256" key="2">
    <source>
        <dbReference type="ARBA" id="ARBA00023157"/>
    </source>
</evidence>
<evidence type="ECO:0000259" key="6">
    <source>
        <dbReference type="SMART" id="SM00856"/>
    </source>
</evidence>
<keyword evidence="2" id="KW-1015">Disulfide bond</keyword>
<proteinExistence type="inferred from homology"/>
<feature type="signal peptide" evidence="5">
    <location>
        <begin position="1"/>
        <end position="20"/>
    </location>
</feature>
<evidence type="ECO:0000256" key="3">
    <source>
        <dbReference type="ARBA" id="ARBA00023180"/>
    </source>
</evidence>
<dbReference type="Proteomes" id="UP001372338">
    <property type="component" value="Unassembled WGS sequence"/>
</dbReference>
<evidence type="ECO:0000256" key="1">
    <source>
        <dbReference type="ARBA" id="ARBA00022729"/>
    </source>
</evidence>
<evidence type="ECO:0000256" key="5">
    <source>
        <dbReference type="SAM" id="SignalP"/>
    </source>
</evidence>
<keyword evidence="3" id="KW-0325">Glycoprotein</keyword>
<dbReference type="InterPro" id="IPR006501">
    <property type="entry name" value="Pectinesterase_inhib_dom"/>
</dbReference>
<dbReference type="InterPro" id="IPR035513">
    <property type="entry name" value="Invertase/methylesterase_inhib"/>
</dbReference>
<dbReference type="PANTHER" id="PTHR36710">
    <property type="entry name" value="PECTINESTERASE INHIBITOR-LIKE"/>
    <property type="match status" value="1"/>
</dbReference>
<evidence type="ECO:0000256" key="4">
    <source>
        <dbReference type="ARBA" id="ARBA00038471"/>
    </source>
</evidence>
<dbReference type="GO" id="GO:0004857">
    <property type="term" value="F:enzyme inhibitor activity"/>
    <property type="evidence" value="ECO:0007669"/>
    <property type="project" value="InterPro"/>
</dbReference>
<dbReference type="Pfam" id="PF04043">
    <property type="entry name" value="PMEI"/>
    <property type="match status" value="1"/>
</dbReference>
<feature type="domain" description="Pectinesterase inhibitor" evidence="6">
    <location>
        <begin position="26"/>
        <end position="174"/>
    </location>
</feature>
<protein>
    <recommendedName>
        <fullName evidence="6">Pectinesterase inhibitor domain-containing protein</fullName>
    </recommendedName>
</protein>
<dbReference type="SUPFAM" id="SSF101148">
    <property type="entry name" value="Plant invertase/pectin methylesterase inhibitor"/>
    <property type="match status" value="1"/>
</dbReference>
<name>A0AAN9FVU4_CROPI</name>
<keyword evidence="8" id="KW-1185">Reference proteome</keyword>
<evidence type="ECO:0000313" key="7">
    <source>
        <dbReference type="EMBL" id="KAK7282346.1"/>
    </source>
</evidence>
<dbReference type="Gene3D" id="1.20.140.40">
    <property type="entry name" value="Invertase/pectin methylesterase inhibitor family protein"/>
    <property type="match status" value="1"/>
</dbReference>
<feature type="chain" id="PRO_5042908747" description="Pectinesterase inhibitor domain-containing protein" evidence="5">
    <location>
        <begin position="21"/>
        <end position="183"/>
    </location>
</feature>
<gene>
    <name evidence="7" type="ORF">RIF29_11031</name>
</gene>
<organism evidence="7 8">
    <name type="scientific">Crotalaria pallida</name>
    <name type="common">Smooth rattlebox</name>
    <name type="synonym">Crotalaria striata</name>
    <dbReference type="NCBI Taxonomy" id="3830"/>
    <lineage>
        <taxon>Eukaryota</taxon>
        <taxon>Viridiplantae</taxon>
        <taxon>Streptophyta</taxon>
        <taxon>Embryophyta</taxon>
        <taxon>Tracheophyta</taxon>
        <taxon>Spermatophyta</taxon>
        <taxon>Magnoliopsida</taxon>
        <taxon>eudicotyledons</taxon>
        <taxon>Gunneridae</taxon>
        <taxon>Pentapetalae</taxon>
        <taxon>rosids</taxon>
        <taxon>fabids</taxon>
        <taxon>Fabales</taxon>
        <taxon>Fabaceae</taxon>
        <taxon>Papilionoideae</taxon>
        <taxon>50 kb inversion clade</taxon>
        <taxon>genistoids sensu lato</taxon>
        <taxon>core genistoids</taxon>
        <taxon>Crotalarieae</taxon>
        <taxon>Crotalaria</taxon>
    </lineage>
</organism>
<sequence>MDTKIFFLFLLFLLHHQIQPHNFVNGDATLIKQTCKNTKYYNLCFSSLKSNPSSPNADPKGLAVIMVGIGMTNATSTSSYLSSKSLSPTNNTTLNSVLKECADKYTYAGDALEASVQDLGNEEYDYAYMHITAAKDYPNACHNAFKRYPGLVYPPELARRENGLKHICDVAIGIIDNLINLNS</sequence>
<dbReference type="EMBL" id="JAYWIO010000002">
    <property type="protein sequence ID" value="KAK7282346.1"/>
    <property type="molecule type" value="Genomic_DNA"/>
</dbReference>
<accession>A0AAN9FVU4</accession>
<dbReference type="PANTHER" id="PTHR36710:SF18">
    <property type="entry name" value="PECTINESTERASE INHIBITOR 5-RELATED"/>
    <property type="match status" value="1"/>
</dbReference>
<dbReference type="NCBIfam" id="TIGR01614">
    <property type="entry name" value="PME_inhib"/>
    <property type="match status" value="1"/>
</dbReference>
<keyword evidence="1 5" id="KW-0732">Signal</keyword>